<dbReference type="OrthoDB" id="236131at2"/>
<reference evidence="2 3" key="1">
    <citation type="submission" date="2019-02" db="EMBL/GenBank/DDBJ databases">
        <title>Deep-cultivation of Planctomycetes and their phenomic and genomic characterization uncovers novel biology.</title>
        <authorList>
            <person name="Wiegand S."/>
            <person name="Jogler M."/>
            <person name="Boedeker C."/>
            <person name="Pinto D."/>
            <person name="Vollmers J."/>
            <person name="Rivas-Marin E."/>
            <person name="Kohn T."/>
            <person name="Peeters S.H."/>
            <person name="Heuer A."/>
            <person name="Rast P."/>
            <person name="Oberbeckmann S."/>
            <person name="Bunk B."/>
            <person name="Jeske O."/>
            <person name="Meyerdierks A."/>
            <person name="Storesund J.E."/>
            <person name="Kallscheuer N."/>
            <person name="Luecker S."/>
            <person name="Lage O.M."/>
            <person name="Pohl T."/>
            <person name="Merkel B.J."/>
            <person name="Hornburger P."/>
            <person name="Mueller R.-W."/>
            <person name="Bruemmer F."/>
            <person name="Labrenz M."/>
            <person name="Spormann A.M."/>
            <person name="Op den Camp H."/>
            <person name="Overmann J."/>
            <person name="Amann R."/>
            <person name="Jetten M.S.M."/>
            <person name="Mascher T."/>
            <person name="Medema M.H."/>
            <person name="Devos D.P."/>
            <person name="Kaster A.-K."/>
            <person name="Ovreas L."/>
            <person name="Rohde M."/>
            <person name="Galperin M.Y."/>
            <person name="Jogler C."/>
        </authorList>
    </citation>
    <scope>NUCLEOTIDE SEQUENCE [LARGE SCALE GENOMIC DNA]</scope>
    <source>
        <strain evidence="2 3">EC9</strain>
    </source>
</reference>
<protein>
    <submittedName>
        <fullName evidence="2">Uncharacterized protein</fullName>
    </submittedName>
</protein>
<sequence length="452" mass="49818">MQKPLIVASMTLLAACTGCIQTVYKIDLKPEGNEITRTLSVKETSQNPSSQQQTQQTEELRRIATLYPEGRAEDREGLPTFVSRFAEQMPTDVGGAGGFTQFDSPLGSVSIYSERFRGNDDLAGSLAARQRAADDLIDLALGWIDFEFSAAQSDPVDDPIDIAPIKSLIDGELRQDFKNASLLLWMAGQRQSEPSNNSPFFRLAQYLAERNYFSLQQIPAIARLAQQQNPELFISFAHGLLAQKLTATSPDADTRCLDILKDRSRLEKSIRTYLKGTDEYKQLVAQQEQAAGAATPRHVDEAQVIGNKVMAALAPDLFSRHDHVEVTLHLPLPPESTNGTWDDDTKSVRWSQSIGDSSTPGFVFATWCVPDSEQQTTRFGSVIVRGGELSNYVIWYCGLTPAESKQWDTMLSTIGPDADAVATLQAFRFEGSPNQKLPIAATLARLIQNPSN</sequence>
<accession>A0A517LTQ4</accession>
<dbReference type="EMBL" id="CP036261">
    <property type="protein sequence ID" value="QDS85979.1"/>
    <property type="molecule type" value="Genomic_DNA"/>
</dbReference>
<keyword evidence="3" id="KW-1185">Reference proteome</keyword>
<dbReference type="RefSeq" id="WP_145341479.1">
    <property type="nucleotide sequence ID" value="NZ_CP036261.1"/>
</dbReference>
<name>A0A517LTQ4_9BACT</name>
<evidence type="ECO:0000256" key="1">
    <source>
        <dbReference type="SAM" id="MobiDB-lite"/>
    </source>
</evidence>
<dbReference type="AlphaFoldDB" id="A0A517LTQ4"/>
<evidence type="ECO:0000313" key="2">
    <source>
        <dbReference type="EMBL" id="QDS85979.1"/>
    </source>
</evidence>
<dbReference type="PROSITE" id="PS51257">
    <property type="entry name" value="PROKAR_LIPOPROTEIN"/>
    <property type="match status" value="1"/>
</dbReference>
<organism evidence="2 3">
    <name type="scientific">Rosistilla ulvae</name>
    <dbReference type="NCBI Taxonomy" id="1930277"/>
    <lineage>
        <taxon>Bacteria</taxon>
        <taxon>Pseudomonadati</taxon>
        <taxon>Planctomycetota</taxon>
        <taxon>Planctomycetia</taxon>
        <taxon>Pirellulales</taxon>
        <taxon>Pirellulaceae</taxon>
        <taxon>Rosistilla</taxon>
    </lineage>
</organism>
<feature type="compositionally biased region" description="Low complexity" evidence="1">
    <location>
        <begin position="43"/>
        <end position="57"/>
    </location>
</feature>
<evidence type="ECO:0000313" key="3">
    <source>
        <dbReference type="Proteomes" id="UP000319557"/>
    </source>
</evidence>
<dbReference type="Proteomes" id="UP000319557">
    <property type="component" value="Chromosome"/>
</dbReference>
<dbReference type="KEGG" id="ruv:EC9_01370"/>
<proteinExistence type="predicted"/>
<gene>
    <name evidence="2" type="ORF">EC9_01370</name>
</gene>
<feature type="region of interest" description="Disordered" evidence="1">
    <location>
        <begin position="39"/>
        <end position="58"/>
    </location>
</feature>